<keyword evidence="1" id="KW-1185">Reference proteome</keyword>
<dbReference type="eggNOG" id="ENOG502TJVU">
    <property type="taxonomic scope" value="Eukaryota"/>
</dbReference>
<proteinExistence type="predicted"/>
<dbReference type="AlphaFoldDB" id="A0A1I7V130"/>
<dbReference type="PANTHER" id="PTHR31379:SF4">
    <property type="entry name" value="F-BOX C PROTEIN-RELATED"/>
    <property type="match status" value="1"/>
</dbReference>
<dbReference type="WBParaSite" id="Csp11.Scaffold630.g21347.t1">
    <property type="protein sequence ID" value="Csp11.Scaffold630.g21347.t1"/>
    <property type="gene ID" value="Csp11.Scaffold630.g21347"/>
</dbReference>
<organism evidence="1 2">
    <name type="scientific">Caenorhabditis tropicalis</name>
    <dbReference type="NCBI Taxonomy" id="1561998"/>
    <lineage>
        <taxon>Eukaryota</taxon>
        <taxon>Metazoa</taxon>
        <taxon>Ecdysozoa</taxon>
        <taxon>Nematoda</taxon>
        <taxon>Chromadorea</taxon>
        <taxon>Rhabditida</taxon>
        <taxon>Rhabditina</taxon>
        <taxon>Rhabditomorpha</taxon>
        <taxon>Rhabditoidea</taxon>
        <taxon>Rhabditidae</taxon>
        <taxon>Peloderinae</taxon>
        <taxon>Caenorhabditis</taxon>
    </lineage>
</organism>
<accession>A0A1I7V130</accession>
<dbReference type="InterPro" id="IPR021942">
    <property type="entry name" value="DUF3557"/>
</dbReference>
<evidence type="ECO:0000313" key="1">
    <source>
        <dbReference type="Proteomes" id="UP000095282"/>
    </source>
</evidence>
<reference evidence="2" key="1">
    <citation type="submission" date="2016-11" db="UniProtKB">
        <authorList>
            <consortium name="WormBaseParasite"/>
        </authorList>
    </citation>
    <scope>IDENTIFICATION</scope>
</reference>
<protein>
    <submittedName>
        <fullName evidence="2">FTH domain-containing protein</fullName>
    </submittedName>
</protein>
<dbReference type="Proteomes" id="UP000095282">
    <property type="component" value="Unplaced"/>
</dbReference>
<sequence>MDSKPLTYQCLQHILPHMSFLKRKELYAKCPAIRKQEEQLGYRINEMTVHQYPGLCEVNIDNFDIVFDGRPEDETKKCGVKMTVNGITVRKSIDVDPEEAAERWATYILNRPGTRIQDLKLYFSPICMLKVDQPMTVINLTMNGQFEKRDRPWIKTTVPVKHLTTISLTRDETIKTAESIVINQGHPIDPIIFSELQATQILVNAVLNVDEIISYLRNITPRPIGFRFTCSTFRTDYFNTLDYLADQVNGRKTLLDGR</sequence>
<name>A0A1I7V130_9PELO</name>
<dbReference type="PANTHER" id="PTHR31379">
    <property type="entry name" value="F-BOX C PROTEIN-RELATED-RELATED"/>
    <property type="match status" value="1"/>
</dbReference>
<evidence type="ECO:0000313" key="2">
    <source>
        <dbReference type="WBParaSite" id="Csp11.Scaffold630.g21347.t1"/>
    </source>
</evidence>